<evidence type="ECO:0000256" key="3">
    <source>
        <dbReference type="ARBA" id="ARBA00023125"/>
    </source>
</evidence>
<sequence length="129" mass="14818">MINEIKKLPDAELEIMLVIWKTGNPVSSSYISNQLRNKRNWALATLMTVLSRLVDKGFLYCEKEGRSNSYRAAISETDYKECEGKSTLEKLFGNSIQDMVMSLYNGKAIDKNDLAELREMLDRVEREDS</sequence>
<reference evidence="5 6" key="1">
    <citation type="submission" date="2016-10" db="EMBL/GenBank/DDBJ databases">
        <title>Paenibacillus species isolates.</title>
        <authorList>
            <person name="Beno S.M."/>
        </authorList>
    </citation>
    <scope>NUCLEOTIDE SEQUENCE [LARGE SCALE GENOMIC DNA]</scope>
    <source>
        <strain evidence="5 6">FSL H7-0604</strain>
    </source>
</reference>
<dbReference type="InterPro" id="IPR036388">
    <property type="entry name" value="WH-like_DNA-bd_sf"/>
</dbReference>
<comment type="similarity">
    <text evidence="1">Belongs to the BlaI transcriptional regulatory family.</text>
</comment>
<proteinExistence type="inferred from homology"/>
<evidence type="ECO:0000313" key="5">
    <source>
        <dbReference type="EMBL" id="OMD23021.1"/>
    </source>
</evidence>
<organism evidence="5 6">
    <name type="scientific">Paenibacillus odorifer</name>
    <dbReference type="NCBI Taxonomy" id="189426"/>
    <lineage>
        <taxon>Bacteria</taxon>
        <taxon>Bacillati</taxon>
        <taxon>Bacillota</taxon>
        <taxon>Bacilli</taxon>
        <taxon>Bacillales</taxon>
        <taxon>Paenibacillaceae</taxon>
        <taxon>Paenibacillus</taxon>
    </lineage>
</organism>
<keyword evidence="3" id="KW-0238">DNA-binding</keyword>
<evidence type="ECO:0000256" key="4">
    <source>
        <dbReference type="ARBA" id="ARBA00023163"/>
    </source>
</evidence>
<accession>A0A1R0WWN7</accession>
<name>A0A1R0WWN7_9BACL</name>
<comment type="caution">
    <text evidence="5">The sequence shown here is derived from an EMBL/GenBank/DDBJ whole genome shotgun (WGS) entry which is preliminary data.</text>
</comment>
<dbReference type="SUPFAM" id="SSF46785">
    <property type="entry name" value="Winged helix' DNA-binding domain"/>
    <property type="match status" value="1"/>
</dbReference>
<dbReference type="PIRSF" id="PIRSF019455">
    <property type="entry name" value="CopR_AtkY"/>
    <property type="match status" value="1"/>
</dbReference>
<evidence type="ECO:0000256" key="1">
    <source>
        <dbReference type="ARBA" id="ARBA00011046"/>
    </source>
</evidence>
<gene>
    <name evidence="5" type="ORF">BJP51_30905</name>
</gene>
<keyword evidence="4" id="KW-0804">Transcription</keyword>
<dbReference type="AlphaFoldDB" id="A0A1R0WWN7"/>
<dbReference type="RefSeq" id="WP_036687483.1">
    <property type="nucleotide sequence ID" value="NZ_MKQL01000039.1"/>
</dbReference>
<evidence type="ECO:0000313" key="6">
    <source>
        <dbReference type="Proteomes" id="UP000187465"/>
    </source>
</evidence>
<dbReference type="Gene3D" id="1.10.4040.10">
    <property type="entry name" value="Penicillinase repressor domain"/>
    <property type="match status" value="1"/>
</dbReference>
<keyword evidence="2" id="KW-0805">Transcription regulation</keyword>
<dbReference type="EMBL" id="MKQP01000060">
    <property type="protein sequence ID" value="OMD23021.1"/>
    <property type="molecule type" value="Genomic_DNA"/>
</dbReference>
<evidence type="ECO:0000256" key="2">
    <source>
        <dbReference type="ARBA" id="ARBA00023015"/>
    </source>
</evidence>
<dbReference type="InterPro" id="IPR036390">
    <property type="entry name" value="WH_DNA-bd_sf"/>
</dbReference>
<protein>
    <submittedName>
        <fullName evidence="5">CopY family transcriptional regulator</fullName>
    </submittedName>
</protein>
<dbReference type="GO" id="GO:0045892">
    <property type="term" value="P:negative regulation of DNA-templated transcription"/>
    <property type="evidence" value="ECO:0007669"/>
    <property type="project" value="InterPro"/>
</dbReference>
<dbReference type="Pfam" id="PF03965">
    <property type="entry name" value="Penicillinase_R"/>
    <property type="match status" value="1"/>
</dbReference>
<dbReference type="GO" id="GO:0003677">
    <property type="term" value="F:DNA binding"/>
    <property type="evidence" value="ECO:0007669"/>
    <property type="project" value="UniProtKB-KW"/>
</dbReference>
<dbReference type="Proteomes" id="UP000187465">
    <property type="component" value="Unassembled WGS sequence"/>
</dbReference>
<dbReference type="InterPro" id="IPR005650">
    <property type="entry name" value="BlaI_family"/>
</dbReference>
<dbReference type="Gene3D" id="1.10.10.10">
    <property type="entry name" value="Winged helix-like DNA-binding domain superfamily/Winged helix DNA-binding domain"/>
    <property type="match status" value="1"/>
</dbReference>